<evidence type="ECO:0000313" key="2">
    <source>
        <dbReference type="EMBL" id="KAE8923372.1"/>
    </source>
</evidence>
<comment type="caution">
    <text evidence="6">The sequence shown here is derived from an EMBL/GenBank/DDBJ whole genome shotgun (WGS) entry which is preliminary data.</text>
</comment>
<dbReference type="Proteomes" id="UP000440367">
    <property type="component" value="Unassembled WGS sequence"/>
</dbReference>
<dbReference type="EMBL" id="QXFX01002843">
    <property type="protein sequence ID" value="KAE9073190.1"/>
    <property type="molecule type" value="Genomic_DNA"/>
</dbReference>
<evidence type="ECO:0000313" key="5">
    <source>
        <dbReference type="EMBL" id="KAE9090413.1"/>
    </source>
</evidence>
<dbReference type="Proteomes" id="UP000476176">
    <property type="component" value="Unassembled WGS sequence"/>
</dbReference>
<dbReference type="Proteomes" id="UP000440732">
    <property type="component" value="Unassembled WGS sequence"/>
</dbReference>
<feature type="compositionally biased region" description="Basic and acidic residues" evidence="1">
    <location>
        <begin position="200"/>
        <end position="227"/>
    </location>
</feature>
<evidence type="ECO:0000313" key="8">
    <source>
        <dbReference type="EMBL" id="KAE9190667.1"/>
    </source>
</evidence>
<evidence type="ECO:0000313" key="18">
    <source>
        <dbReference type="Proteomes" id="UP000476176"/>
    </source>
</evidence>
<evidence type="ECO:0000313" key="10">
    <source>
        <dbReference type="EMBL" id="KAE9278937.1"/>
    </source>
</evidence>
<dbReference type="EMBL" id="QXGF01002795">
    <property type="protein sequence ID" value="KAE8923372.1"/>
    <property type="molecule type" value="Genomic_DNA"/>
</dbReference>
<dbReference type="EMBL" id="QXGE01002821">
    <property type="protein sequence ID" value="KAE9278937.1"/>
    <property type="molecule type" value="Genomic_DNA"/>
</dbReference>
<evidence type="ECO:0000313" key="13">
    <source>
        <dbReference type="Proteomes" id="UP000437068"/>
    </source>
</evidence>
<dbReference type="Proteomes" id="UP000441208">
    <property type="component" value="Unassembled WGS sequence"/>
</dbReference>
<dbReference type="Proteomes" id="UP000433483">
    <property type="component" value="Unassembled WGS sequence"/>
</dbReference>
<evidence type="ECO:0000313" key="15">
    <source>
        <dbReference type="Proteomes" id="UP000440732"/>
    </source>
</evidence>
<evidence type="ECO:0000313" key="16">
    <source>
        <dbReference type="Proteomes" id="UP000441208"/>
    </source>
</evidence>
<dbReference type="Proteomes" id="UP000437068">
    <property type="component" value="Unassembled WGS sequence"/>
</dbReference>
<proteinExistence type="predicted"/>
<dbReference type="Proteomes" id="UP000488956">
    <property type="component" value="Unassembled WGS sequence"/>
</dbReference>
<feature type="region of interest" description="Disordered" evidence="1">
    <location>
        <begin position="71"/>
        <end position="95"/>
    </location>
</feature>
<evidence type="ECO:0000256" key="1">
    <source>
        <dbReference type="SAM" id="MobiDB-lite"/>
    </source>
</evidence>
<protein>
    <submittedName>
        <fullName evidence="6">Uncharacterized protein</fullName>
    </submittedName>
</protein>
<name>A0A6A3RBR9_9STRA</name>
<feature type="compositionally biased region" description="Polar residues" evidence="1">
    <location>
        <begin position="71"/>
        <end position="94"/>
    </location>
</feature>
<dbReference type="Proteomes" id="UP000460718">
    <property type="component" value="Unassembled WGS sequence"/>
</dbReference>
<dbReference type="EMBL" id="QXGB01001447">
    <property type="protein sequence ID" value="KAE9190667.1"/>
    <property type="molecule type" value="Genomic_DNA"/>
</dbReference>
<evidence type="ECO:0000313" key="17">
    <source>
        <dbReference type="Proteomes" id="UP000460718"/>
    </source>
</evidence>
<dbReference type="Proteomes" id="UP000429523">
    <property type="component" value="Unassembled WGS sequence"/>
</dbReference>
<evidence type="ECO:0000313" key="9">
    <source>
        <dbReference type="EMBL" id="KAE9194036.1"/>
    </source>
</evidence>
<dbReference type="EMBL" id="QXGC01002828">
    <property type="protein sequence ID" value="KAE9181365.1"/>
    <property type="molecule type" value="Genomic_DNA"/>
</dbReference>
<dbReference type="EMBL" id="QXGD01002076">
    <property type="protein sequence ID" value="KAE9194036.1"/>
    <property type="molecule type" value="Genomic_DNA"/>
</dbReference>
<dbReference type="EMBL" id="QXGA01002854">
    <property type="protein sequence ID" value="KAE9091048.1"/>
    <property type="molecule type" value="Genomic_DNA"/>
</dbReference>
<evidence type="ECO:0000313" key="4">
    <source>
        <dbReference type="EMBL" id="KAE9073190.1"/>
    </source>
</evidence>
<dbReference type="EMBL" id="QXFZ01001442">
    <property type="protein sequence ID" value="KAE9090413.1"/>
    <property type="molecule type" value="Genomic_DNA"/>
</dbReference>
<dbReference type="OrthoDB" id="114636at2759"/>
<organism evidence="6 15">
    <name type="scientific">Phytophthora fragariae</name>
    <dbReference type="NCBI Taxonomy" id="53985"/>
    <lineage>
        <taxon>Eukaryota</taxon>
        <taxon>Sar</taxon>
        <taxon>Stramenopiles</taxon>
        <taxon>Oomycota</taxon>
        <taxon>Peronosporomycetes</taxon>
        <taxon>Peronosporales</taxon>
        <taxon>Peronosporaceae</taxon>
        <taxon>Phytophthora</taxon>
    </lineage>
</organism>
<dbReference type="EMBL" id="QXFW01002778">
    <property type="protein sequence ID" value="KAE8975497.1"/>
    <property type="molecule type" value="Genomic_DNA"/>
</dbReference>
<evidence type="ECO:0000313" key="11">
    <source>
        <dbReference type="Proteomes" id="UP000429523"/>
    </source>
</evidence>
<dbReference type="AlphaFoldDB" id="A0A6A3RBR9"/>
<keyword evidence="12" id="KW-1185">Reference proteome</keyword>
<evidence type="ECO:0000313" key="14">
    <source>
        <dbReference type="Proteomes" id="UP000440367"/>
    </source>
</evidence>
<accession>A0A6A3RBR9</accession>
<sequence>MDLVDRLFDYLSTVPPNESVDEVRDQLSAYTHRDLRTACTRLGLQVPRKLNRKSGFLVTLVNYWKGEVLTTTDESSAKTPPKSSSEPLKPTSTHKMPDEVLDLARFVEQFPVDGTADELRDQLNGCRSRTLRSACVLLELQPHRTATKSNFVALLVNYWEDAGAVAPTPKNKEPTVTPMAARVVESRATPASNQKKKKQVTKDEEKEEEVVKNKRIRAEEELEEKEKNPKKKKTTQLQMQHSSVERAEDEEASRSVMASSLEKAKVVKEWASAIEILSRVDGSAESISSIRSLIDGVVESAVDEL</sequence>
<evidence type="ECO:0000313" key="3">
    <source>
        <dbReference type="EMBL" id="KAE8975497.1"/>
    </source>
</evidence>
<evidence type="ECO:0000313" key="7">
    <source>
        <dbReference type="EMBL" id="KAE9181365.1"/>
    </source>
</evidence>
<feature type="region of interest" description="Disordered" evidence="1">
    <location>
        <begin position="183"/>
        <end position="259"/>
    </location>
</feature>
<evidence type="ECO:0000313" key="12">
    <source>
        <dbReference type="Proteomes" id="UP000433483"/>
    </source>
</evidence>
<evidence type="ECO:0000313" key="19">
    <source>
        <dbReference type="Proteomes" id="UP000488956"/>
    </source>
</evidence>
<evidence type="ECO:0000313" key="6">
    <source>
        <dbReference type="EMBL" id="KAE9091048.1"/>
    </source>
</evidence>
<reference evidence="11 12" key="1">
    <citation type="submission" date="2018-08" db="EMBL/GenBank/DDBJ databases">
        <title>Genomic investigation of the strawberry pathogen Phytophthora fragariae indicates pathogenicity is determined by transcriptional variation in three key races.</title>
        <authorList>
            <person name="Adams T.M."/>
            <person name="Armitage A.D."/>
            <person name="Sobczyk M.K."/>
            <person name="Bates H.J."/>
            <person name="Dunwell J.M."/>
            <person name="Nellist C.F."/>
            <person name="Harrison R.J."/>
        </authorList>
    </citation>
    <scope>NUCLEOTIDE SEQUENCE [LARGE SCALE GENOMIC DNA]</scope>
    <source>
        <strain evidence="10 13">A4</strain>
        <strain evidence="9 14">BC-1</strain>
        <strain evidence="7 18">BC-23</strain>
        <strain evidence="8 12">NOV-27</strain>
        <strain evidence="6 15">NOV-5</strain>
        <strain evidence="5 16">NOV-71</strain>
        <strain evidence="2 11">NOV-9</strain>
        <strain evidence="4 19">ONT-3</strain>
        <strain evidence="3 17">SCRP245</strain>
    </source>
</reference>
<gene>
    <name evidence="10" type="ORF">PF001_g24941</name>
    <name evidence="9" type="ORF">PF002_g23727</name>
    <name evidence="7" type="ORF">PF004_g24561</name>
    <name evidence="8" type="ORF">PF005_g19154</name>
    <name evidence="6" type="ORF">PF006_g25015</name>
    <name evidence="5" type="ORF">PF007_g19246</name>
    <name evidence="2" type="ORF">PF009_g26375</name>
    <name evidence="4" type="ORF">PF010_g25174</name>
    <name evidence="3" type="ORF">PF011_g24440</name>
</gene>